<evidence type="ECO:0000256" key="2">
    <source>
        <dbReference type="ARBA" id="ARBA00023125"/>
    </source>
</evidence>
<evidence type="ECO:0000256" key="3">
    <source>
        <dbReference type="ARBA" id="ARBA00023163"/>
    </source>
</evidence>
<dbReference type="InterPro" id="IPR009057">
    <property type="entry name" value="Homeodomain-like_sf"/>
</dbReference>
<dbReference type="InterPro" id="IPR020449">
    <property type="entry name" value="Tscrpt_reg_AraC-type_HTH"/>
</dbReference>
<dbReference type="Gene3D" id="1.10.10.60">
    <property type="entry name" value="Homeodomain-like"/>
    <property type="match status" value="1"/>
</dbReference>
<dbReference type="EMBL" id="WHUV01000003">
    <property type="protein sequence ID" value="MQA55463.1"/>
    <property type="molecule type" value="Genomic_DNA"/>
</dbReference>
<dbReference type="PRINTS" id="PR00032">
    <property type="entry name" value="HTHARAC"/>
</dbReference>
<evidence type="ECO:0000313" key="6">
    <source>
        <dbReference type="Proteomes" id="UP000486534"/>
    </source>
</evidence>
<dbReference type="RefSeq" id="WP_152898549.1">
    <property type="nucleotide sequence ID" value="NZ_WHUV01000003.1"/>
</dbReference>
<feature type="domain" description="HTH araC/xylS-type" evidence="4">
    <location>
        <begin position="256"/>
        <end position="333"/>
    </location>
</feature>
<dbReference type="Pfam" id="PF12625">
    <property type="entry name" value="Arabinose_bd"/>
    <property type="match status" value="1"/>
</dbReference>
<organism evidence="5 6">
    <name type="scientific">Pseudomonas piscis</name>
    <dbReference type="NCBI Taxonomy" id="2614538"/>
    <lineage>
        <taxon>Bacteria</taxon>
        <taxon>Pseudomonadati</taxon>
        <taxon>Pseudomonadota</taxon>
        <taxon>Gammaproteobacteria</taxon>
        <taxon>Pseudomonadales</taxon>
        <taxon>Pseudomonadaceae</taxon>
        <taxon>Pseudomonas</taxon>
    </lineage>
</organism>
<dbReference type="Pfam" id="PF12833">
    <property type="entry name" value="HTH_18"/>
    <property type="match status" value="1"/>
</dbReference>
<dbReference type="Proteomes" id="UP000486534">
    <property type="component" value="Unassembled WGS sequence"/>
</dbReference>
<dbReference type="PANTHER" id="PTHR47894">
    <property type="entry name" value="HTH-TYPE TRANSCRIPTIONAL REGULATOR GADX"/>
    <property type="match status" value="1"/>
</dbReference>
<evidence type="ECO:0000256" key="1">
    <source>
        <dbReference type="ARBA" id="ARBA00023015"/>
    </source>
</evidence>
<dbReference type="InterPro" id="IPR032687">
    <property type="entry name" value="AraC-type_N"/>
</dbReference>
<dbReference type="SUPFAM" id="SSF46689">
    <property type="entry name" value="Homeodomain-like"/>
    <property type="match status" value="1"/>
</dbReference>
<dbReference type="PANTHER" id="PTHR47894:SF1">
    <property type="entry name" value="HTH-TYPE TRANSCRIPTIONAL REGULATOR VQSM"/>
    <property type="match status" value="1"/>
</dbReference>
<dbReference type="GO" id="GO:0003700">
    <property type="term" value="F:DNA-binding transcription factor activity"/>
    <property type="evidence" value="ECO:0007669"/>
    <property type="project" value="InterPro"/>
</dbReference>
<evidence type="ECO:0000259" key="4">
    <source>
        <dbReference type="PROSITE" id="PS01124"/>
    </source>
</evidence>
<proteinExistence type="predicted"/>
<dbReference type="GO" id="GO:0005829">
    <property type="term" value="C:cytosol"/>
    <property type="evidence" value="ECO:0007669"/>
    <property type="project" value="TreeGrafter"/>
</dbReference>
<dbReference type="AlphaFoldDB" id="A0A7X1PPH4"/>
<keyword evidence="1" id="KW-0805">Transcription regulation</keyword>
<sequence>MTDWIVAPTIPARFAREMLAQLRLEPPALAALLQRSGLSAQVLRDGQRIAPRHYRALSRLAVGSGHDEAFGFFARPVPPGSFAQLLRLLVHLPTLADAFDEAARFYRLFDDSLPWHLEKDHKSARLVLTPRTAVQADSTLWPHMLLLALWHTGSWLAGQTLPLRQVVLPEALAGFAAQTRFLFGRQPLCGTQALLELPAASLRAPLLRRPEEAARFARHLLQTLLSPGPAASFEAHLRGLLSAAEPFAGLSEPQAAEALGMSRQTLARKLADLGTNFLGIRDDLRRDLACSLLVRGSMSVADLAQLLGYSEPSAFQRAFKQWTGLPPGAYRGGKRTAADGD</sequence>
<comment type="caution">
    <text evidence="5">The sequence shown here is derived from an EMBL/GenBank/DDBJ whole genome shotgun (WGS) entry which is preliminary data.</text>
</comment>
<dbReference type="PROSITE" id="PS01124">
    <property type="entry name" value="HTH_ARAC_FAMILY_2"/>
    <property type="match status" value="1"/>
</dbReference>
<accession>A0A7X1PPH4</accession>
<dbReference type="GO" id="GO:0000976">
    <property type="term" value="F:transcription cis-regulatory region binding"/>
    <property type="evidence" value="ECO:0007669"/>
    <property type="project" value="TreeGrafter"/>
</dbReference>
<dbReference type="SMART" id="SM00342">
    <property type="entry name" value="HTH_ARAC"/>
    <property type="match status" value="1"/>
</dbReference>
<name>A0A7X1PPH4_9PSED</name>
<protein>
    <submittedName>
        <fullName evidence="5">Helix-turn-helix domain-containing protein</fullName>
    </submittedName>
</protein>
<dbReference type="InterPro" id="IPR018060">
    <property type="entry name" value="HTH_AraC"/>
</dbReference>
<evidence type="ECO:0000313" key="5">
    <source>
        <dbReference type="EMBL" id="MQA55463.1"/>
    </source>
</evidence>
<keyword evidence="2" id="KW-0238">DNA-binding</keyword>
<reference evidence="5 6" key="1">
    <citation type="submission" date="2019-10" db="EMBL/GenBank/DDBJ databases">
        <title>Pseudomonas dajingensis sp. nov., isolated from the profound head ulcers of farmed Murray cod (Maccullochella peelii peelii).</title>
        <authorList>
            <person name="Liu Y."/>
        </authorList>
    </citation>
    <scope>NUCLEOTIDE SEQUENCE [LARGE SCALE GENOMIC DNA]</scope>
    <source>
        <strain evidence="5 6">MC042</strain>
    </source>
</reference>
<gene>
    <name evidence="5" type="ORF">GDH07_19275</name>
</gene>
<keyword evidence="3" id="KW-0804">Transcription</keyword>